<dbReference type="OMA" id="SAEWGWS"/>
<organism evidence="2 3">
    <name type="scientific">Mycolicibacterium gilvum</name>
    <dbReference type="NCBI Taxonomy" id="1804"/>
    <lineage>
        <taxon>Bacteria</taxon>
        <taxon>Bacillati</taxon>
        <taxon>Actinomycetota</taxon>
        <taxon>Actinomycetes</taxon>
        <taxon>Mycobacteriales</taxon>
        <taxon>Mycobacteriaceae</taxon>
        <taxon>Mycolicibacterium</taxon>
    </lineage>
</organism>
<sequence length="84" mass="9257">MASTEVERHTGVDVEEVPSAQWGWSSGSVRGYQIGGTIVGIFFLLLTIGNHQGHVEDLFMIGFALLTFGLVARSVYTTRNRDTR</sequence>
<dbReference type="AlphaFoldDB" id="A0A378SNH0"/>
<name>A0A378SNH0_9MYCO</name>
<evidence type="ECO:0000313" key="2">
    <source>
        <dbReference type="EMBL" id="STZ42947.1"/>
    </source>
</evidence>
<reference evidence="2 3" key="1">
    <citation type="submission" date="2018-06" db="EMBL/GenBank/DDBJ databases">
        <authorList>
            <consortium name="Pathogen Informatics"/>
            <person name="Doyle S."/>
        </authorList>
    </citation>
    <scope>NUCLEOTIDE SEQUENCE [LARGE SCALE GENOMIC DNA]</scope>
    <source>
        <strain evidence="2 3">NCTC10742</strain>
    </source>
</reference>
<feature type="transmembrane region" description="Helical" evidence="1">
    <location>
        <begin position="34"/>
        <end position="52"/>
    </location>
</feature>
<dbReference type="RefSeq" id="WP_011894937.1">
    <property type="nucleotide sequence ID" value="NZ_JACKST010000073.1"/>
</dbReference>
<dbReference type="Proteomes" id="UP000254291">
    <property type="component" value="Unassembled WGS sequence"/>
</dbReference>
<dbReference type="Pfam" id="PF10939">
    <property type="entry name" value="DUF2631"/>
    <property type="match status" value="1"/>
</dbReference>
<protein>
    <submittedName>
        <fullName evidence="2">Protein of uncharacterized function (DUF2631)</fullName>
    </submittedName>
</protein>
<keyword evidence="1" id="KW-0812">Transmembrane</keyword>
<accession>A0A378SNH0</accession>
<dbReference type="EMBL" id="UGQM01000001">
    <property type="protein sequence ID" value="STZ42947.1"/>
    <property type="molecule type" value="Genomic_DNA"/>
</dbReference>
<dbReference type="InterPro" id="IPR024341">
    <property type="entry name" value="DUF2631"/>
</dbReference>
<keyword evidence="1" id="KW-0472">Membrane</keyword>
<feature type="transmembrane region" description="Helical" evidence="1">
    <location>
        <begin position="58"/>
        <end position="76"/>
    </location>
</feature>
<gene>
    <name evidence="2" type="ORF">NCTC10742_02163</name>
</gene>
<keyword evidence="1" id="KW-1133">Transmembrane helix</keyword>
<evidence type="ECO:0000256" key="1">
    <source>
        <dbReference type="SAM" id="Phobius"/>
    </source>
</evidence>
<proteinExistence type="predicted"/>
<evidence type="ECO:0000313" key="3">
    <source>
        <dbReference type="Proteomes" id="UP000254291"/>
    </source>
</evidence>